<evidence type="ECO:0000259" key="5">
    <source>
        <dbReference type="PROSITE" id="PS50835"/>
    </source>
</evidence>
<dbReference type="Proteomes" id="UP000583613">
    <property type="component" value="Unassembled WGS sequence"/>
</dbReference>
<evidence type="ECO:0000256" key="2">
    <source>
        <dbReference type="ARBA" id="ARBA00023130"/>
    </source>
</evidence>
<comment type="caution">
    <text evidence="6">The sequence shown here is derived from an EMBL/GenBank/DDBJ whole genome shotgun (WGS) entry which is preliminary data.</text>
</comment>
<dbReference type="PROSITE" id="PS50835">
    <property type="entry name" value="IG_LIKE"/>
    <property type="match status" value="1"/>
</dbReference>
<dbReference type="GO" id="GO:0002250">
    <property type="term" value="P:adaptive immune response"/>
    <property type="evidence" value="ECO:0007669"/>
    <property type="project" value="UniProtKB-KW"/>
</dbReference>
<dbReference type="PANTHER" id="PTHR23266">
    <property type="entry name" value="IMMUNOGLOBULIN HEAVY CHAIN"/>
    <property type="match status" value="1"/>
</dbReference>
<dbReference type="SUPFAM" id="SSF48726">
    <property type="entry name" value="Immunoglobulin"/>
    <property type="match status" value="1"/>
</dbReference>
<dbReference type="SMART" id="SM00406">
    <property type="entry name" value="IGv"/>
    <property type="match status" value="1"/>
</dbReference>
<feature type="signal peptide" evidence="4">
    <location>
        <begin position="1"/>
        <end position="23"/>
    </location>
</feature>
<sequence>MAPGLEPWLLALSLAMGPAGVWAQLRLVEAGGGLRVPGDTVTLLCRGHGFAFGGHGVRWYRQTDSDRLQWLSYINLSGTIKKYAAAVEGRTMVSRDNSQSESSMSLWALHHRDSAHYFCTV</sequence>
<dbReference type="OrthoDB" id="9426090at2759"/>
<keyword evidence="3" id="KW-1280">Immunoglobulin</keyword>
<keyword evidence="1" id="KW-0391">Immunity</keyword>
<dbReference type="InterPro" id="IPR036179">
    <property type="entry name" value="Ig-like_dom_sf"/>
</dbReference>
<keyword evidence="7" id="KW-1185">Reference proteome</keyword>
<evidence type="ECO:0000256" key="1">
    <source>
        <dbReference type="ARBA" id="ARBA00022859"/>
    </source>
</evidence>
<evidence type="ECO:0000313" key="6">
    <source>
        <dbReference type="EMBL" id="NXF91340.1"/>
    </source>
</evidence>
<dbReference type="AlphaFoldDB" id="A0A7K8XLB1"/>
<dbReference type="Pfam" id="PF07686">
    <property type="entry name" value="V-set"/>
    <property type="match status" value="1"/>
</dbReference>
<dbReference type="InterPro" id="IPR007110">
    <property type="entry name" value="Ig-like_dom"/>
</dbReference>
<evidence type="ECO:0000256" key="4">
    <source>
        <dbReference type="SAM" id="SignalP"/>
    </source>
</evidence>
<keyword evidence="4" id="KW-0732">Signal</keyword>
<dbReference type="InterPro" id="IPR050199">
    <property type="entry name" value="IgHV"/>
</dbReference>
<feature type="non-terminal residue" evidence="6">
    <location>
        <position position="121"/>
    </location>
</feature>
<evidence type="ECO:0000256" key="3">
    <source>
        <dbReference type="ARBA" id="ARBA00043265"/>
    </source>
</evidence>
<protein>
    <submittedName>
        <fullName evidence="6">HV01 protein</fullName>
    </submittedName>
</protein>
<dbReference type="GO" id="GO:0019814">
    <property type="term" value="C:immunoglobulin complex"/>
    <property type="evidence" value="ECO:0007669"/>
    <property type="project" value="UniProtKB-KW"/>
</dbReference>
<dbReference type="EMBL" id="VWZE01012698">
    <property type="protein sequence ID" value="NXF91340.1"/>
    <property type="molecule type" value="Genomic_DNA"/>
</dbReference>
<keyword evidence="2" id="KW-1064">Adaptive immunity</keyword>
<reference evidence="6 7" key="1">
    <citation type="submission" date="2019-09" db="EMBL/GenBank/DDBJ databases">
        <title>Bird 10,000 Genomes (B10K) Project - Family phase.</title>
        <authorList>
            <person name="Zhang G."/>
        </authorList>
    </citation>
    <scope>NUCLEOTIDE SEQUENCE [LARGE SCALE GENOMIC DNA]</scope>
    <source>
        <strain evidence="6">B10K-DU-001-04</strain>
        <tissue evidence="6">Muscle</tissue>
    </source>
</reference>
<feature type="chain" id="PRO_5029535715" evidence="4">
    <location>
        <begin position="24"/>
        <end position="121"/>
    </location>
</feature>
<feature type="non-terminal residue" evidence="6">
    <location>
        <position position="1"/>
    </location>
</feature>
<dbReference type="GO" id="GO:0005576">
    <property type="term" value="C:extracellular region"/>
    <property type="evidence" value="ECO:0007669"/>
    <property type="project" value="UniProtKB-ARBA"/>
</dbReference>
<proteinExistence type="predicted"/>
<dbReference type="InterPro" id="IPR013106">
    <property type="entry name" value="Ig_V-set"/>
</dbReference>
<name>A0A7K8XLB1_9PICI</name>
<accession>A0A7K8XLB1</accession>
<dbReference type="InterPro" id="IPR013783">
    <property type="entry name" value="Ig-like_fold"/>
</dbReference>
<feature type="domain" description="Ig-like" evidence="5">
    <location>
        <begin position="38"/>
        <end position="121"/>
    </location>
</feature>
<organism evidence="6 7">
    <name type="scientific">Eubucco bourcierii</name>
    <name type="common">red-headed barbet</name>
    <dbReference type="NCBI Taxonomy" id="91767"/>
    <lineage>
        <taxon>Eukaryota</taxon>
        <taxon>Metazoa</taxon>
        <taxon>Chordata</taxon>
        <taxon>Craniata</taxon>
        <taxon>Vertebrata</taxon>
        <taxon>Euteleostomi</taxon>
        <taxon>Archelosauria</taxon>
        <taxon>Archosauria</taxon>
        <taxon>Dinosauria</taxon>
        <taxon>Saurischia</taxon>
        <taxon>Theropoda</taxon>
        <taxon>Coelurosauria</taxon>
        <taxon>Aves</taxon>
        <taxon>Neognathae</taxon>
        <taxon>Neoaves</taxon>
        <taxon>Telluraves</taxon>
        <taxon>Coraciimorphae</taxon>
        <taxon>Piciformes</taxon>
        <taxon>Ramphastidae</taxon>
        <taxon>Eubucco</taxon>
    </lineage>
</organism>
<dbReference type="Gene3D" id="2.60.40.10">
    <property type="entry name" value="Immunoglobulins"/>
    <property type="match status" value="1"/>
</dbReference>
<evidence type="ECO:0000313" key="7">
    <source>
        <dbReference type="Proteomes" id="UP000583613"/>
    </source>
</evidence>
<gene>
    <name evidence="6" type="primary">C3_0</name>
    <name evidence="6" type="ORF">EUBBOU_R06563</name>
</gene>